<comment type="similarity">
    <text evidence="2">Belongs to the GOLM family.</text>
</comment>
<evidence type="ECO:0000256" key="8">
    <source>
        <dbReference type="SAM" id="MobiDB-lite"/>
    </source>
</evidence>
<keyword evidence="5" id="KW-1133">Transmembrane helix</keyword>
<name>A0A671T549_9TELE</name>
<evidence type="ECO:0000256" key="7">
    <source>
        <dbReference type="ARBA" id="ARBA00023136"/>
    </source>
</evidence>
<gene>
    <name evidence="9" type="primary">LOC107678464</name>
</gene>
<dbReference type="InterPro" id="IPR026139">
    <property type="entry name" value="GOLM1/CASC4"/>
</dbReference>
<dbReference type="PANTHER" id="PTHR15896:SF8">
    <property type="entry name" value="GOLGI MEMBRANE PROTEIN 1"/>
    <property type="match status" value="1"/>
</dbReference>
<reference evidence="9" key="1">
    <citation type="submission" date="2025-08" db="UniProtKB">
        <authorList>
            <consortium name="Ensembl"/>
        </authorList>
    </citation>
    <scope>IDENTIFICATION</scope>
</reference>
<comment type="subcellular location">
    <subcellularLocation>
        <location evidence="1">Membrane</location>
        <topology evidence="1">Single-pass type II membrane protein</topology>
    </subcellularLocation>
</comment>
<reference evidence="9" key="2">
    <citation type="submission" date="2025-09" db="UniProtKB">
        <authorList>
            <consortium name="Ensembl"/>
        </authorList>
    </citation>
    <scope>IDENTIFICATION</scope>
</reference>
<organism evidence="9 10">
    <name type="scientific">Sinocyclocheilus anshuiensis</name>
    <dbReference type="NCBI Taxonomy" id="1608454"/>
    <lineage>
        <taxon>Eukaryota</taxon>
        <taxon>Metazoa</taxon>
        <taxon>Chordata</taxon>
        <taxon>Craniata</taxon>
        <taxon>Vertebrata</taxon>
        <taxon>Euteleostomi</taxon>
        <taxon>Actinopterygii</taxon>
        <taxon>Neopterygii</taxon>
        <taxon>Teleostei</taxon>
        <taxon>Ostariophysi</taxon>
        <taxon>Cypriniformes</taxon>
        <taxon>Cyprinidae</taxon>
        <taxon>Cyprininae</taxon>
        <taxon>Sinocyclocheilus</taxon>
    </lineage>
</organism>
<evidence type="ECO:0000256" key="5">
    <source>
        <dbReference type="ARBA" id="ARBA00022989"/>
    </source>
</evidence>
<dbReference type="PANTHER" id="PTHR15896">
    <property type="entry name" value="GOLGI PHOSPHOPROTEIN 2/GP73-RELATED"/>
    <property type="match status" value="1"/>
</dbReference>
<dbReference type="Ensembl" id="ENSSANT00000109747.1">
    <property type="protein sequence ID" value="ENSSANP00000103409.1"/>
    <property type="gene ID" value="ENSSANG00000050670.1"/>
</dbReference>
<sequence>MMGALGNGRRGGRSPSLLVAALIACVLLLGFNYWVSNSRNIELQSRILEMEGHMRQLAADRDREQQSKLKDEEETRRQNEQLELMEETHQRQTSNYSYYNIFNSQKFGISMIL</sequence>
<dbReference type="PRINTS" id="PR02084">
    <property type="entry name" value="GOLM1CASC4"/>
</dbReference>
<accession>A0A671T549</accession>
<dbReference type="AlphaFoldDB" id="A0A671T549"/>
<keyword evidence="7" id="KW-0472">Membrane</keyword>
<dbReference type="GO" id="GO:0005794">
    <property type="term" value="C:Golgi apparatus"/>
    <property type="evidence" value="ECO:0007669"/>
    <property type="project" value="TreeGrafter"/>
</dbReference>
<keyword evidence="6" id="KW-0175">Coiled coil</keyword>
<evidence type="ECO:0000256" key="3">
    <source>
        <dbReference type="ARBA" id="ARBA00022692"/>
    </source>
</evidence>
<evidence type="ECO:0000256" key="6">
    <source>
        <dbReference type="ARBA" id="ARBA00023054"/>
    </source>
</evidence>
<evidence type="ECO:0000256" key="1">
    <source>
        <dbReference type="ARBA" id="ARBA00004606"/>
    </source>
</evidence>
<dbReference type="Proteomes" id="UP000472260">
    <property type="component" value="Unassembled WGS sequence"/>
</dbReference>
<feature type="region of interest" description="Disordered" evidence="8">
    <location>
        <begin position="58"/>
        <end position="89"/>
    </location>
</feature>
<protein>
    <submittedName>
        <fullName evidence="9">Golgi membrane protein 1-like</fullName>
    </submittedName>
</protein>
<evidence type="ECO:0000313" key="9">
    <source>
        <dbReference type="Ensembl" id="ENSSANP00000103409.1"/>
    </source>
</evidence>
<evidence type="ECO:0000256" key="2">
    <source>
        <dbReference type="ARBA" id="ARBA00007474"/>
    </source>
</evidence>
<proteinExistence type="inferred from homology"/>
<dbReference type="GO" id="GO:0016020">
    <property type="term" value="C:membrane"/>
    <property type="evidence" value="ECO:0007669"/>
    <property type="project" value="UniProtKB-SubCell"/>
</dbReference>
<evidence type="ECO:0000256" key="4">
    <source>
        <dbReference type="ARBA" id="ARBA00022968"/>
    </source>
</evidence>
<evidence type="ECO:0000313" key="10">
    <source>
        <dbReference type="Proteomes" id="UP000472260"/>
    </source>
</evidence>
<keyword evidence="4" id="KW-0735">Signal-anchor</keyword>
<keyword evidence="10" id="KW-1185">Reference proteome</keyword>
<keyword evidence="3" id="KW-0812">Transmembrane</keyword>